<dbReference type="InterPro" id="IPR011010">
    <property type="entry name" value="DNA_brk_join_enz"/>
</dbReference>
<dbReference type="InterPro" id="IPR025166">
    <property type="entry name" value="Integrase_DNA_bind_dom"/>
</dbReference>
<accession>A0A372EDU4</accession>
<dbReference type="GO" id="GO:0003677">
    <property type="term" value="F:DNA binding"/>
    <property type="evidence" value="ECO:0007669"/>
    <property type="project" value="UniProtKB-UniRule"/>
</dbReference>
<dbReference type="PANTHER" id="PTHR30629:SF2">
    <property type="entry name" value="PROPHAGE INTEGRASE INTS-RELATED"/>
    <property type="match status" value="1"/>
</dbReference>
<dbReference type="Gene3D" id="1.10.443.10">
    <property type="entry name" value="Intergrase catalytic core"/>
    <property type="match status" value="1"/>
</dbReference>
<evidence type="ECO:0000256" key="3">
    <source>
        <dbReference type="ARBA" id="ARBA00023125"/>
    </source>
</evidence>
<feature type="domain" description="Tyr recombinase" evidence="6">
    <location>
        <begin position="216"/>
        <end position="387"/>
    </location>
</feature>
<dbReference type="InterPro" id="IPR050808">
    <property type="entry name" value="Phage_Integrase"/>
</dbReference>
<name>A0A372EDU4_9BURK</name>
<dbReference type="EMBL" id="QVLS01000019">
    <property type="protein sequence ID" value="RFP75580.1"/>
    <property type="molecule type" value="Genomic_DNA"/>
</dbReference>
<dbReference type="InterPro" id="IPR013762">
    <property type="entry name" value="Integrase-like_cat_sf"/>
</dbReference>
<dbReference type="RefSeq" id="WP_116961017.1">
    <property type="nucleotide sequence ID" value="NZ_QVLS01000019.1"/>
</dbReference>
<evidence type="ECO:0000256" key="2">
    <source>
        <dbReference type="ARBA" id="ARBA00022908"/>
    </source>
</evidence>
<keyword evidence="9" id="KW-1185">Reference proteome</keyword>
<evidence type="ECO:0000256" key="4">
    <source>
        <dbReference type="ARBA" id="ARBA00023172"/>
    </source>
</evidence>
<protein>
    <submittedName>
        <fullName evidence="8">Site-specific integrase</fullName>
    </submittedName>
</protein>
<reference evidence="8 9" key="1">
    <citation type="submission" date="2018-08" db="EMBL/GenBank/DDBJ databases">
        <title>Hydrogenophaga sp. LA-38 isolated from sludge.</title>
        <authorList>
            <person name="Im W.-T."/>
        </authorList>
    </citation>
    <scope>NUCLEOTIDE SEQUENCE [LARGE SCALE GENOMIC DNA]</scope>
    <source>
        <strain evidence="8 9">LA-38</strain>
    </source>
</reference>
<dbReference type="Pfam" id="PF00589">
    <property type="entry name" value="Phage_integrase"/>
    <property type="match status" value="1"/>
</dbReference>
<keyword evidence="2" id="KW-0229">DNA integration</keyword>
<dbReference type="AlphaFoldDB" id="A0A372EDU4"/>
<gene>
    <name evidence="8" type="ORF">DY262_21085</name>
</gene>
<evidence type="ECO:0000259" key="6">
    <source>
        <dbReference type="PROSITE" id="PS51898"/>
    </source>
</evidence>
<dbReference type="InterPro" id="IPR010998">
    <property type="entry name" value="Integrase_recombinase_N"/>
</dbReference>
<dbReference type="PROSITE" id="PS51900">
    <property type="entry name" value="CB"/>
    <property type="match status" value="1"/>
</dbReference>
<dbReference type="InterPro" id="IPR053876">
    <property type="entry name" value="Phage_int_M"/>
</dbReference>
<dbReference type="SUPFAM" id="SSF56349">
    <property type="entry name" value="DNA breaking-rejoining enzymes"/>
    <property type="match status" value="1"/>
</dbReference>
<evidence type="ECO:0000256" key="5">
    <source>
        <dbReference type="PROSITE-ProRule" id="PRU01248"/>
    </source>
</evidence>
<dbReference type="PROSITE" id="PS51898">
    <property type="entry name" value="TYR_RECOMBINASE"/>
    <property type="match status" value="1"/>
</dbReference>
<dbReference type="InterPro" id="IPR044068">
    <property type="entry name" value="CB"/>
</dbReference>
<evidence type="ECO:0000259" key="7">
    <source>
        <dbReference type="PROSITE" id="PS51900"/>
    </source>
</evidence>
<keyword evidence="4" id="KW-0233">DNA recombination</keyword>
<dbReference type="Pfam" id="PF22022">
    <property type="entry name" value="Phage_int_M"/>
    <property type="match status" value="1"/>
</dbReference>
<dbReference type="Gene3D" id="3.30.160.390">
    <property type="entry name" value="Integrase, DNA-binding domain"/>
    <property type="match status" value="1"/>
</dbReference>
<sequence>MARKAKELSALEVGRLKEAGHHAVGGVAGLYLYVNEAGARSWVLRFMAGDKRRHMGLGGFPDVPLAHAKEKARQARDDIGRGIDPIAQRQAAISQLRVQQMSEKTFEQAATAYIEAHGDTWKNAKHRAQWEATLKTYAYPIMGKLHVRDVGQEQVLKVLEPIWKSKNETASRVRGRIESVLDWATVRKYRTGENPARWKGHLDHLLAAPSKVKKVEHHRALPIDEMAAFMKELRQREGMAARALEFTILTAARSGEVRGASWSEMDLEVGVWTVPAERMKAGKEHRVPLSAAALKLLKALPRLEKGEHVFYAPRGGQLSDMSLTAVMRRMEVDAVPHGFRSTFRDWVGERTQYPRELAEQALAHVLDNKVEAAYRRGDGLEKRRQMMTEWAKFCTLKFG</sequence>
<evidence type="ECO:0000313" key="8">
    <source>
        <dbReference type="EMBL" id="RFP75580.1"/>
    </source>
</evidence>
<evidence type="ECO:0000256" key="1">
    <source>
        <dbReference type="ARBA" id="ARBA00008857"/>
    </source>
</evidence>
<dbReference type="CDD" id="cd00801">
    <property type="entry name" value="INT_P4_C"/>
    <property type="match status" value="1"/>
</dbReference>
<comment type="similarity">
    <text evidence="1">Belongs to the 'phage' integrase family.</text>
</comment>
<keyword evidence="3 5" id="KW-0238">DNA-binding</keyword>
<dbReference type="Proteomes" id="UP000261931">
    <property type="component" value="Unassembled WGS sequence"/>
</dbReference>
<dbReference type="Pfam" id="PF13356">
    <property type="entry name" value="Arm-DNA-bind_3"/>
    <property type="match status" value="1"/>
</dbReference>
<dbReference type="GO" id="GO:0006310">
    <property type="term" value="P:DNA recombination"/>
    <property type="evidence" value="ECO:0007669"/>
    <property type="project" value="UniProtKB-KW"/>
</dbReference>
<evidence type="ECO:0000313" key="9">
    <source>
        <dbReference type="Proteomes" id="UP000261931"/>
    </source>
</evidence>
<dbReference type="InterPro" id="IPR038488">
    <property type="entry name" value="Integrase_DNA-bd_sf"/>
</dbReference>
<dbReference type="Gene3D" id="1.10.150.130">
    <property type="match status" value="1"/>
</dbReference>
<organism evidence="8 9">
    <name type="scientific">Hydrogenophaga borbori</name>
    <dbReference type="NCBI Taxonomy" id="2294117"/>
    <lineage>
        <taxon>Bacteria</taxon>
        <taxon>Pseudomonadati</taxon>
        <taxon>Pseudomonadota</taxon>
        <taxon>Betaproteobacteria</taxon>
        <taxon>Burkholderiales</taxon>
        <taxon>Comamonadaceae</taxon>
        <taxon>Hydrogenophaga</taxon>
    </lineage>
</organism>
<proteinExistence type="inferred from homology"/>
<dbReference type="GO" id="GO:0015074">
    <property type="term" value="P:DNA integration"/>
    <property type="evidence" value="ECO:0007669"/>
    <property type="project" value="UniProtKB-KW"/>
</dbReference>
<comment type="caution">
    <text evidence="8">The sequence shown here is derived from an EMBL/GenBank/DDBJ whole genome shotgun (WGS) entry which is preliminary data.</text>
</comment>
<dbReference type="InterPro" id="IPR002104">
    <property type="entry name" value="Integrase_catalytic"/>
</dbReference>
<dbReference type="PANTHER" id="PTHR30629">
    <property type="entry name" value="PROPHAGE INTEGRASE"/>
    <property type="match status" value="1"/>
</dbReference>
<feature type="domain" description="Core-binding (CB)" evidence="7">
    <location>
        <begin position="104"/>
        <end position="185"/>
    </location>
</feature>